<evidence type="ECO:0000313" key="2">
    <source>
        <dbReference type="EMBL" id="TXB59719.1"/>
    </source>
</evidence>
<dbReference type="GO" id="GO:0005886">
    <property type="term" value="C:plasma membrane"/>
    <property type="evidence" value="ECO:0007669"/>
    <property type="project" value="TreeGrafter"/>
</dbReference>
<dbReference type="PANTHER" id="PTHR30092:SF0">
    <property type="entry name" value="INNER MEMBRANE PROTEIN CRED"/>
    <property type="match status" value="1"/>
</dbReference>
<dbReference type="PANTHER" id="PTHR30092">
    <property type="entry name" value="INNER MEMBRANE PROTEIN CRED"/>
    <property type="match status" value="1"/>
</dbReference>
<accession>A0A5C6RFI9</accession>
<dbReference type="InterPro" id="IPR010364">
    <property type="entry name" value="Uncharacterised_IM_CreD"/>
</dbReference>
<organism evidence="2 3">
    <name type="scientific">Phaeodactylibacter luteus</name>
    <dbReference type="NCBI Taxonomy" id="1564516"/>
    <lineage>
        <taxon>Bacteria</taxon>
        <taxon>Pseudomonadati</taxon>
        <taxon>Bacteroidota</taxon>
        <taxon>Saprospiria</taxon>
        <taxon>Saprospirales</taxon>
        <taxon>Haliscomenobacteraceae</taxon>
        <taxon>Phaeodactylibacter</taxon>
    </lineage>
</organism>
<feature type="transmembrane region" description="Helical" evidence="1">
    <location>
        <begin position="402"/>
        <end position="420"/>
    </location>
</feature>
<feature type="transmembrane region" description="Helical" evidence="1">
    <location>
        <begin position="377"/>
        <end position="395"/>
    </location>
</feature>
<dbReference type="EMBL" id="VOOR01000091">
    <property type="protein sequence ID" value="TXB59719.1"/>
    <property type="molecule type" value="Genomic_DNA"/>
</dbReference>
<feature type="transmembrane region" description="Helical" evidence="1">
    <location>
        <begin position="348"/>
        <end position="365"/>
    </location>
</feature>
<dbReference type="AlphaFoldDB" id="A0A5C6RFI9"/>
<protein>
    <submittedName>
        <fullName evidence="2">Cell envelope integrity protein CreD</fullName>
    </submittedName>
</protein>
<evidence type="ECO:0000256" key="1">
    <source>
        <dbReference type="SAM" id="Phobius"/>
    </source>
</evidence>
<feature type="transmembrane region" description="Helical" evidence="1">
    <location>
        <begin position="323"/>
        <end position="341"/>
    </location>
</feature>
<keyword evidence="3" id="KW-1185">Reference proteome</keyword>
<dbReference type="RefSeq" id="WP_147169615.1">
    <property type="nucleotide sequence ID" value="NZ_VOOR01000091.1"/>
</dbReference>
<name>A0A5C6RFI9_9BACT</name>
<keyword evidence="1" id="KW-1133">Transmembrane helix</keyword>
<feature type="transmembrane region" description="Helical" evidence="1">
    <location>
        <begin position="426"/>
        <end position="446"/>
    </location>
</feature>
<gene>
    <name evidence="2" type="primary">creD</name>
    <name evidence="2" type="ORF">FRY97_21115</name>
</gene>
<keyword evidence="1" id="KW-0812">Transmembrane</keyword>
<dbReference type="Proteomes" id="UP000321580">
    <property type="component" value="Unassembled WGS sequence"/>
</dbReference>
<proteinExistence type="predicted"/>
<dbReference type="NCBIfam" id="NF008712">
    <property type="entry name" value="PRK11715.1-1"/>
    <property type="match status" value="1"/>
</dbReference>
<dbReference type="OrthoDB" id="9791851at2"/>
<dbReference type="PIRSF" id="PIRSF004548">
    <property type="entry name" value="CreD"/>
    <property type="match status" value="1"/>
</dbReference>
<reference evidence="2 3" key="1">
    <citation type="submission" date="2019-08" db="EMBL/GenBank/DDBJ databases">
        <title>Genome of Phaeodactylibacter luteus.</title>
        <authorList>
            <person name="Bowman J.P."/>
        </authorList>
    </citation>
    <scope>NUCLEOTIDE SEQUENCE [LARGE SCALE GENOMIC DNA]</scope>
    <source>
        <strain evidence="2 3">KCTC 42180</strain>
    </source>
</reference>
<dbReference type="Pfam" id="PF06123">
    <property type="entry name" value="CreD"/>
    <property type="match status" value="1"/>
</dbReference>
<keyword evidence="1" id="KW-0472">Membrane</keyword>
<comment type="caution">
    <text evidence="2">The sequence shown here is derived from an EMBL/GenBank/DDBJ whole genome shotgun (WGS) entry which is preliminary data.</text>
</comment>
<evidence type="ECO:0000313" key="3">
    <source>
        <dbReference type="Proteomes" id="UP000321580"/>
    </source>
</evidence>
<sequence length="462" mass="51339">MSASSFFDRLNDWARNSVTLKLLTVGILVLVLLIPASLVQSLIRERENLRDEAVEEVSSKWGGPQTVAGPVLSVPYEITLPNGDGPPLREQGYAHFLPDTLSMEGVLFPQERYRGIYVVVLYNAQLEIRGSFKGLNAEGLPVPAESLQWEDALFTIGISDMKGVESSITANLSGQELQLGPGTITNECFSSGASAPLALPQGAASQFTFQYQLDLNGSSDIFFAPFGKTTTVHLSSTWPAPSFEGTFLPDERAVSDIGFEAAWQVLQVNRNYPQQGVGSYILNSLPNSNEYEPDPIRRSASTFGLRLLLPIDEYQKTYRSARYAAYFILLTFLAFFFMEILNNKRLHPIQYLLVGAAVVLFYILLLSLSEHLGFQRAYALSCSAILFLTTAYSYSILHNLKLTALVFGVLSTLYAFFYSILQLQDYALLMGSIGLLIILAVIMYATRHIDWYGMKRDDVEND</sequence>